<organism evidence="1 2">
    <name type="scientific">Eumeta variegata</name>
    <name type="common">Bagworm moth</name>
    <name type="synonym">Eumeta japonica</name>
    <dbReference type="NCBI Taxonomy" id="151549"/>
    <lineage>
        <taxon>Eukaryota</taxon>
        <taxon>Metazoa</taxon>
        <taxon>Ecdysozoa</taxon>
        <taxon>Arthropoda</taxon>
        <taxon>Hexapoda</taxon>
        <taxon>Insecta</taxon>
        <taxon>Pterygota</taxon>
        <taxon>Neoptera</taxon>
        <taxon>Endopterygota</taxon>
        <taxon>Lepidoptera</taxon>
        <taxon>Glossata</taxon>
        <taxon>Ditrysia</taxon>
        <taxon>Tineoidea</taxon>
        <taxon>Psychidae</taxon>
        <taxon>Oiketicinae</taxon>
        <taxon>Eumeta</taxon>
    </lineage>
</organism>
<evidence type="ECO:0000313" key="2">
    <source>
        <dbReference type="Proteomes" id="UP000299102"/>
    </source>
</evidence>
<reference evidence="1 2" key="1">
    <citation type="journal article" date="2019" name="Commun. Biol.">
        <title>The bagworm genome reveals a unique fibroin gene that provides high tensile strength.</title>
        <authorList>
            <person name="Kono N."/>
            <person name="Nakamura H."/>
            <person name="Ohtoshi R."/>
            <person name="Tomita M."/>
            <person name="Numata K."/>
            <person name="Arakawa K."/>
        </authorList>
    </citation>
    <scope>NUCLEOTIDE SEQUENCE [LARGE SCALE GENOMIC DNA]</scope>
</reference>
<gene>
    <name evidence="1" type="ORF">EVAR_4954_1</name>
</gene>
<dbReference type="AlphaFoldDB" id="A0A4C1UZ24"/>
<protein>
    <submittedName>
        <fullName evidence="1">Uncharacterized protein</fullName>
    </submittedName>
</protein>
<name>A0A4C1UZ24_EUMVA</name>
<keyword evidence="2" id="KW-1185">Reference proteome</keyword>
<accession>A0A4C1UZ24</accession>
<sequence>MADDRRKYTTLHGGAPAAGTRAGLVRARNTDIACQLKLNKADIPHWKYRYFYLVLVLRESAGLTTTIIRGVAVQGRVRRRVRIQTL</sequence>
<comment type="caution">
    <text evidence="1">The sequence shown here is derived from an EMBL/GenBank/DDBJ whole genome shotgun (WGS) entry which is preliminary data.</text>
</comment>
<evidence type="ECO:0000313" key="1">
    <source>
        <dbReference type="EMBL" id="GBP31718.1"/>
    </source>
</evidence>
<proteinExistence type="predicted"/>
<dbReference type="EMBL" id="BGZK01000250">
    <property type="protein sequence ID" value="GBP31718.1"/>
    <property type="molecule type" value="Genomic_DNA"/>
</dbReference>
<dbReference type="Proteomes" id="UP000299102">
    <property type="component" value="Unassembled WGS sequence"/>
</dbReference>